<reference evidence="1 2" key="1">
    <citation type="submission" date="2011-08" db="EMBL/GenBank/DDBJ databases">
        <authorList>
            <person name="Liu Z.J."/>
            <person name="Shi F.L."/>
            <person name="Lu J.Q."/>
            <person name="Li M."/>
            <person name="Wang Z.L."/>
        </authorList>
    </citation>
    <scope>NUCLEOTIDE SEQUENCE [LARGE SCALE GENOMIC DNA]</scope>
    <source>
        <strain evidence="1 2">USNM 41457</strain>
    </source>
</reference>
<evidence type="ECO:0000313" key="2">
    <source>
        <dbReference type="Proteomes" id="UP000003163"/>
    </source>
</evidence>
<organism evidence="1 2">
    <name type="scientific">Edhazardia aedis (strain USNM 41457)</name>
    <name type="common">Microsporidian parasite</name>
    <dbReference type="NCBI Taxonomy" id="1003232"/>
    <lineage>
        <taxon>Eukaryota</taxon>
        <taxon>Fungi</taxon>
        <taxon>Fungi incertae sedis</taxon>
        <taxon>Microsporidia</taxon>
        <taxon>Edhazardia</taxon>
    </lineage>
</organism>
<gene>
    <name evidence="1" type="ORF">EDEG_01178</name>
</gene>
<proteinExistence type="predicted"/>
<dbReference type="InParanoid" id="J9DA71"/>
<accession>J9DA71</accession>
<dbReference type="VEuPathDB" id="MicrosporidiaDB:EDEG_01178"/>
<sequence length="273" mass="32050">MMICTNQFIMVQKMVMSLLFFHGNIASLVCLDLKFSQQKKKTEISTALKVSTEQSSNPKKNGTEILEPFSCKDAGYRRLWLAFCEPNVQESDFAKNLNEEIQSLIKKTFELSSTEKSIELMQLFWNVISDGEKTILRTILLNFQEHLKKITEIRKESKNNIIYFYVFNDTNLHILEVNHTQNVEETTINHIKLIYSLEVKKHHFLLMNEIMSIFFALIYEPLNKSFNDSVNRFKNSDLYRRKLSIGNTFSKPMLTLKLPKINITSFFIRFFLS</sequence>
<dbReference type="Proteomes" id="UP000003163">
    <property type="component" value="Unassembled WGS sequence"/>
</dbReference>
<dbReference type="EMBL" id="AFBI03000016">
    <property type="protein sequence ID" value="EJW04626.1"/>
    <property type="molecule type" value="Genomic_DNA"/>
</dbReference>
<name>J9DA71_EDHAE</name>
<protein>
    <submittedName>
        <fullName evidence="1">Uncharacterized protein</fullName>
    </submittedName>
</protein>
<evidence type="ECO:0000313" key="1">
    <source>
        <dbReference type="EMBL" id="EJW04626.1"/>
    </source>
</evidence>
<comment type="caution">
    <text evidence="1">The sequence shown here is derived from an EMBL/GenBank/DDBJ whole genome shotgun (WGS) entry which is preliminary data.</text>
</comment>
<reference evidence="2" key="2">
    <citation type="submission" date="2015-07" db="EMBL/GenBank/DDBJ databases">
        <title>Contrasting host-pathogen interactions and genome evolution in two generalist and specialist microsporidian pathogens of mosquitoes.</title>
        <authorList>
            <consortium name="The Broad Institute Genomics Platform"/>
            <consortium name="The Broad Institute Genome Sequencing Center for Infectious Disease"/>
            <person name="Cuomo C.A."/>
            <person name="Sanscrainte N.D."/>
            <person name="Goldberg J.M."/>
            <person name="Heiman D."/>
            <person name="Young S."/>
            <person name="Zeng Q."/>
            <person name="Becnel J.J."/>
            <person name="Birren B.W."/>
        </authorList>
    </citation>
    <scope>NUCLEOTIDE SEQUENCE [LARGE SCALE GENOMIC DNA]</scope>
    <source>
        <strain evidence="2">USNM 41457</strain>
    </source>
</reference>
<dbReference type="HOGENOM" id="CLU_1019517_0_0_1"/>
<keyword evidence="2" id="KW-1185">Reference proteome</keyword>
<dbReference type="AlphaFoldDB" id="J9DA71"/>